<keyword evidence="3" id="KW-1185">Reference proteome</keyword>
<proteinExistence type="predicted"/>
<evidence type="ECO:0000313" key="2">
    <source>
        <dbReference type="EMBL" id="RSL53677.1"/>
    </source>
</evidence>
<evidence type="ECO:0000256" key="1">
    <source>
        <dbReference type="SAM" id="MobiDB-lite"/>
    </source>
</evidence>
<feature type="region of interest" description="Disordered" evidence="1">
    <location>
        <begin position="50"/>
        <end position="71"/>
    </location>
</feature>
<reference evidence="2 3" key="1">
    <citation type="submission" date="2017-06" db="EMBL/GenBank/DDBJ databases">
        <title>Comparative genomic analysis of Ambrosia Fusariam Clade fungi.</title>
        <authorList>
            <person name="Stajich J.E."/>
            <person name="Carrillo J."/>
            <person name="Kijimoto T."/>
            <person name="Eskalen A."/>
            <person name="O'Donnell K."/>
            <person name="Kasson M."/>
        </authorList>
    </citation>
    <scope>NUCLEOTIDE SEQUENCE [LARGE SCALE GENOMIC DNA]</scope>
    <source>
        <strain evidence="2 3">NRRL62584</strain>
    </source>
</reference>
<organism evidence="2 3">
    <name type="scientific">Fusarium duplospermum</name>
    <dbReference type="NCBI Taxonomy" id="1325734"/>
    <lineage>
        <taxon>Eukaryota</taxon>
        <taxon>Fungi</taxon>
        <taxon>Dikarya</taxon>
        <taxon>Ascomycota</taxon>
        <taxon>Pezizomycotina</taxon>
        <taxon>Sordariomycetes</taxon>
        <taxon>Hypocreomycetidae</taxon>
        <taxon>Hypocreales</taxon>
        <taxon>Nectriaceae</taxon>
        <taxon>Fusarium</taxon>
        <taxon>Fusarium solani species complex</taxon>
    </lineage>
</organism>
<protein>
    <submittedName>
        <fullName evidence="2">Uncharacterized protein</fullName>
    </submittedName>
</protein>
<evidence type="ECO:0000313" key="3">
    <source>
        <dbReference type="Proteomes" id="UP000288168"/>
    </source>
</evidence>
<sequence>MSSGPGYNPYTRPIRYDLPRAANLSRGLSVNPRMSVIDNLNPVSRRLLQASVSPEANQERARCSGRRRLGT</sequence>
<accession>A0A428PKY5</accession>
<comment type="caution">
    <text evidence="2">The sequence shown here is derived from an EMBL/GenBank/DDBJ whole genome shotgun (WGS) entry which is preliminary data.</text>
</comment>
<dbReference type="OrthoDB" id="10581157at2759"/>
<name>A0A428PKY5_9HYPO</name>
<dbReference type="AlphaFoldDB" id="A0A428PKY5"/>
<dbReference type="EMBL" id="NKCI01000120">
    <property type="protein sequence ID" value="RSL53677.1"/>
    <property type="molecule type" value="Genomic_DNA"/>
</dbReference>
<dbReference type="Proteomes" id="UP000288168">
    <property type="component" value="Unassembled WGS sequence"/>
</dbReference>
<gene>
    <name evidence="2" type="ORF">CEP54_010288</name>
</gene>